<dbReference type="OrthoDB" id="5368671at2"/>
<feature type="transmembrane region" description="Helical" evidence="6">
    <location>
        <begin position="41"/>
        <end position="65"/>
    </location>
</feature>
<comment type="caution">
    <text evidence="7">The sequence shown here is derived from an EMBL/GenBank/DDBJ whole genome shotgun (WGS) entry which is preliminary data.</text>
</comment>
<keyword evidence="5 6" id="KW-0472">Membrane</keyword>
<keyword evidence="4 6" id="KW-1133">Transmembrane helix</keyword>
<protein>
    <submittedName>
        <fullName evidence="7">Polysaccharide biosynthesis protein</fullName>
    </submittedName>
</protein>
<organism evidence="7 8">
    <name type="scientific">Campylobacter blaseri</name>
    <dbReference type="NCBI Taxonomy" id="2042961"/>
    <lineage>
        <taxon>Bacteria</taxon>
        <taxon>Pseudomonadati</taxon>
        <taxon>Campylobacterota</taxon>
        <taxon>Epsilonproteobacteria</taxon>
        <taxon>Campylobacterales</taxon>
        <taxon>Campylobacteraceae</taxon>
        <taxon>Campylobacter</taxon>
    </lineage>
</organism>
<feature type="transmembrane region" description="Helical" evidence="6">
    <location>
        <begin position="359"/>
        <end position="378"/>
    </location>
</feature>
<feature type="transmembrane region" description="Helical" evidence="6">
    <location>
        <begin position="176"/>
        <end position="195"/>
    </location>
</feature>
<accession>A0A2P8QZ84</accession>
<dbReference type="EMBL" id="PDHH01000006">
    <property type="protein sequence ID" value="PSM51557.1"/>
    <property type="molecule type" value="Genomic_DNA"/>
</dbReference>
<evidence type="ECO:0000256" key="4">
    <source>
        <dbReference type="ARBA" id="ARBA00022989"/>
    </source>
</evidence>
<feature type="transmembrane region" description="Helical" evidence="6">
    <location>
        <begin position="148"/>
        <end position="170"/>
    </location>
</feature>
<feature type="transmembrane region" description="Helical" evidence="6">
    <location>
        <begin position="384"/>
        <end position="405"/>
    </location>
</feature>
<evidence type="ECO:0000256" key="1">
    <source>
        <dbReference type="ARBA" id="ARBA00004651"/>
    </source>
</evidence>
<evidence type="ECO:0000256" key="5">
    <source>
        <dbReference type="ARBA" id="ARBA00023136"/>
    </source>
</evidence>
<dbReference type="Pfam" id="PF01943">
    <property type="entry name" value="Polysacc_synt"/>
    <property type="match status" value="1"/>
</dbReference>
<feature type="transmembrane region" description="Helical" evidence="6">
    <location>
        <begin position="293"/>
        <end position="318"/>
    </location>
</feature>
<reference evidence="8" key="1">
    <citation type="submission" date="2017-10" db="EMBL/GenBank/DDBJ databases">
        <title>Campylobacter species from seals.</title>
        <authorList>
            <person name="Gilbert M.J."/>
            <person name="Zomer A.L."/>
            <person name="Timmerman A.J."/>
            <person name="Duim B."/>
            <person name="Wagenaar J.A."/>
        </authorList>
    </citation>
    <scope>NUCLEOTIDE SEQUENCE [LARGE SCALE GENOMIC DNA]</scope>
    <source>
        <strain evidence="8">17S00004-5</strain>
    </source>
</reference>
<feature type="transmembrane region" description="Helical" evidence="6">
    <location>
        <begin position="330"/>
        <end position="352"/>
    </location>
</feature>
<comment type="subcellular location">
    <subcellularLocation>
        <location evidence="1">Cell membrane</location>
        <topology evidence="1">Multi-pass membrane protein</topology>
    </subcellularLocation>
</comment>
<keyword evidence="3 6" id="KW-0812">Transmembrane</keyword>
<sequence length="424" mass="49357">MYFKNLFNNLSTYLFIDIFNKLIPFIMIAILTRYLSPQDYGYISIFSVLVGIFSIFIGFSVVGIINTNFSKMQKEELSNFIANCILILFFSFIFVFIFVFIFKDFIYSKFDLNYTWQVLAIFTSFFGFFTTINLNLWMMEQKPKKYGIYQILNAVVMFITIILMVVVFKLKWQGQIIAIFLTSFVFGLISIVLIYRRDYFKFNINLEYIKEALNFGIPLMPHAIAGFIITSADRLIIKDILGANEVGIYATAYQFGMIMNLITASFNKAYIPELFKTLSTNPSINEKIKMVKFSYLCFFIFILLGVISGLFLGLFMKFYVGNDFIVASKYVIYFTIAFSFSGMYLVVTNYIFYVKKTKGLAAITFISSLLHLVFLYVFVGKFGLFGAVYSLVITNFIIFIFTWIYSNKVYPMPWNLLKYKKRAL</sequence>
<dbReference type="InterPro" id="IPR050833">
    <property type="entry name" value="Poly_Biosynth_Transport"/>
</dbReference>
<dbReference type="Proteomes" id="UP000240535">
    <property type="component" value="Unassembled WGS sequence"/>
</dbReference>
<gene>
    <name evidence="7" type="ORF">CQ405_07110</name>
</gene>
<dbReference type="RefSeq" id="WP_106872136.1">
    <property type="nucleotide sequence ID" value="NZ_CP053841.1"/>
</dbReference>
<keyword evidence="2" id="KW-1003">Cell membrane</keyword>
<feature type="transmembrane region" description="Helical" evidence="6">
    <location>
        <begin position="114"/>
        <end position="136"/>
    </location>
</feature>
<dbReference type="PANTHER" id="PTHR30250">
    <property type="entry name" value="PST FAMILY PREDICTED COLANIC ACID TRANSPORTER"/>
    <property type="match status" value="1"/>
</dbReference>
<evidence type="ECO:0000256" key="6">
    <source>
        <dbReference type="SAM" id="Phobius"/>
    </source>
</evidence>
<feature type="transmembrane region" description="Helical" evidence="6">
    <location>
        <begin position="12"/>
        <end position="35"/>
    </location>
</feature>
<evidence type="ECO:0000313" key="8">
    <source>
        <dbReference type="Proteomes" id="UP000240535"/>
    </source>
</evidence>
<dbReference type="InterPro" id="IPR002797">
    <property type="entry name" value="Polysacc_synth"/>
</dbReference>
<dbReference type="PANTHER" id="PTHR30250:SF11">
    <property type="entry name" value="O-ANTIGEN TRANSPORTER-RELATED"/>
    <property type="match status" value="1"/>
</dbReference>
<evidence type="ECO:0000313" key="7">
    <source>
        <dbReference type="EMBL" id="PSM51557.1"/>
    </source>
</evidence>
<evidence type="ECO:0000256" key="2">
    <source>
        <dbReference type="ARBA" id="ARBA00022475"/>
    </source>
</evidence>
<evidence type="ECO:0000256" key="3">
    <source>
        <dbReference type="ARBA" id="ARBA00022692"/>
    </source>
</evidence>
<keyword evidence="8" id="KW-1185">Reference proteome</keyword>
<dbReference type="GO" id="GO:0005886">
    <property type="term" value="C:plasma membrane"/>
    <property type="evidence" value="ECO:0007669"/>
    <property type="project" value="UniProtKB-SubCell"/>
</dbReference>
<name>A0A2P8QZ84_9BACT</name>
<proteinExistence type="predicted"/>
<dbReference type="AlphaFoldDB" id="A0A2P8QZ84"/>
<feature type="transmembrane region" description="Helical" evidence="6">
    <location>
        <begin position="77"/>
        <end position="102"/>
    </location>
</feature>